<evidence type="ECO:0008006" key="4">
    <source>
        <dbReference type="Google" id="ProtNLM"/>
    </source>
</evidence>
<dbReference type="InterPro" id="IPR050261">
    <property type="entry name" value="FrsA_esterase"/>
</dbReference>
<evidence type="ECO:0000256" key="1">
    <source>
        <dbReference type="ARBA" id="ARBA00022801"/>
    </source>
</evidence>
<name>A0ABM8NV56_9BURK</name>
<dbReference type="InterPro" id="IPR016986">
    <property type="entry name" value="UCP031982_abhydr"/>
</dbReference>
<accession>A0ABM8NV56</accession>
<reference evidence="2 3" key="1">
    <citation type="submission" date="2020-10" db="EMBL/GenBank/DDBJ databases">
        <authorList>
            <person name="Peeters C."/>
        </authorList>
    </citation>
    <scope>NUCLEOTIDE SEQUENCE [LARGE SCALE GENOMIC DNA]</scope>
    <source>
        <strain evidence="2 3">LMG 27952</strain>
    </source>
</reference>
<dbReference type="SUPFAM" id="SSF53474">
    <property type="entry name" value="alpha/beta-Hydrolases"/>
    <property type="match status" value="1"/>
</dbReference>
<comment type="caution">
    <text evidence="2">The sequence shown here is derived from an EMBL/GenBank/DDBJ whole genome shotgun (WGS) entry which is preliminary data.</text>
</comment>
<gene>
    <name evidence="2" type="ORF">LMG27952_04225</name>
</gene>
<dbReference type="PIRSF" id="PIRSF031982">
    <property type="entry name" value="UCP031982_abhydr"/>
    <property type="match status" value="1"/>
</dbReference>
<evidence type="ECO:0000313" key="2">
    <source>
        <dbReference type="EMBL" id="CAD6544986.1"/>
    </source>
</evidence>
<keyword evidence="3" id="KW-1185">Reference proteome</keyword>
<dbReference type="PANTHER" id="PTHR22946:SF9">
    <property type="entry name" value="POLYKETIDE TRANSFERASE AF380"/>
    <property type="match status" value="1"/>
</dbReference>
<evidence type="ECO:0000313" key="3">
    <source>
        <dbReference type="Proteomes" id="UP000656319"/>
    </source>
</evidence>
<protein>
    <recommendedName>
        <fullName evidence="4">Dienelactone hydrolase</fullName>
    </recommendedName>
</protein>
<dbReference type="Gene3D" id="3.40.50.1820">
    <property type="entry name" value="alpha/beta hydrolase"/>
    <property type="match status" value="1"/>
</dbReference>
<dbReference type="InterPro" id="IPR029058">
    <property type="entry name" value="AB_hydrolase_fold"/>
</dbReference>
<keyword evidence="1" id="KW-0378">Hydrolase</keyword>
<dbReference type="EMBL" id="CAJHCQ010000011">
    <property type="protein sequence ID" value="CAD6544986.1"/>
    <property type="molecule type" value="Genomic_DNA"/>
</dbReference>
<dbReference type="Proteomes" id="UP000656319">
    <property type="component" value="Unassembled WGS sequence"/>
</dbReference>
<dbReference type="Pfam" id="PF03403">
    <property type="entry name" value="PAF-AH_p_II"/>
    <property type="match status" value="1"/>
</dbReference>
<organism evidence="2 3">
    <name type="scientific">Paraburkholderia hiiakae</name>
    <dbReference type="NCBI Taxonomy" id="1081782"/>
    <lineage>
        <taxon>Bacteria</taxon>
        <taxon>Pseudomonadati</taxon>
        <taxon>Pseudomonadota</taxon>
        <taxon>Betaproteobacteria</taxon>
        <taxon>Burkholderiales</taxon>
        <taxon>Burkholderiaceae</taxon>
        <taxon>Paraburkholderia</taxon>
    </lineage>
</organism>
<sequence length="356" mass="38523">MPGQRYRHRRSGSCREKVEIFDNLFGRAMTTTHKRFPYAAASILTVLFCLLAATAHAAGLKRLDIPADAHGPALKAMVWTPCAEPAQDVPFGPYILHGRRDCPTVGDKLPLVVISHGHTGSYLGHHDLAETLANAGFVVAAINHPGDSFADPSRAGDMSVFIERPTDIKRLIDYMLSASPDAAKIDPQRIGFFGFSRGGYTGLVLAGGAPDFQHSDVPCPDTGPPVCAEIARGEVPTQPLPSDARIKAFVLADPLNEFPAASDLKNVTAPIQVWASQYGGDGVLPHNAPALARTLPRKPDYHFVPDSAHFAFLAPCDEAMKEKMPEICVDEHGFDRVAFHKELDASVLAFFQANLR</sequence>
<proteinExistence type="predicted"/>
<dbReference type="PANTHER" id="PTHR22946">
    <property type="entry name" value="DIENELACTONE HYDROLASE DOMAIN-CONTAINING PROTEIN-RELATED"/>
    <property type="match status" value="1"/>
</dbReference>